<name>A0ABV9CFJ2_9ACTN</name>
<evidence type="ECO:0000313" key="2">
    <source>
        <dbReference type="EMBL" id="MFC4531839.1"/>
    </source>
</evidence>
<feature type="signal peptide" evidence="1">
    <location>
        <begin position="1"/>
        <end position="33"/>
    </location>
</feature>
<proteinExistence type="predicted"/>
<sequence length="136" mass="14488">MEERMVKSLKAGIALAIVAIFAAAGLGAAPAHADSVSSFRIRDDLGNTTGSITWIDYRSVRIQGEVCDYSGGANTSVWFEFYLAGRVSFGDLESRSVTSGCRSFNFEKVGPAGGIQEIDMKLCGGGCGSTRTYRRS</sequence>
<evidence type="ECO:0000256" key="1">
    <source>
        <dbReference type="SAM" id="SignalP"/>
    </source>
</evidence>
<dbReference type="EMBL" id="JBHSFP010000007">
    <property type="protein sequence ID" value="MFC4531839.1"/>
    <property type="molecule type" value="Genomic_DNA"/>
</dbReference>
<accession>A0ABV9CFJ2</accession>
<feature type="chain" id="PRO_5046241880" evidence="1">
    <location>
        <begin position="34"/>
        <end position="136"/>
    </location>
</feature>
<keyword evidence="1" id="KW-0732">Signal</keyword>
<evidence type="ECO:0000313" key="3">
    <source>
        <dbReference type="Proteomes" id="UP001596004"/>
    </source>
</evidence>
<dbReference type="RefSeq" id="WP_380840515.1">
    <property type="nucleotide sequence ID" value="NZ_JBHSFP010000007.1"/>
</dbReference>
<protein>
    <submittedName>
        <fullName evidence="2">Uncharacterized protein</fullName>
    </submittedName>
</protein>
<organism evidence="2 3">
    <name type="scientific">Sphaerisporangium dianthi</name>
    <dbReference type="NCBI Taxonomy" id="1436120"/>
    <lineage>
        <taxon>Bacteria</taxon>
        <taxon>Bacillati</taxon>
        <taxon>Actinomycetota</taxon>
        <taxon>Actinomycetes</taxon>
        <taxon>Streptosporangiales</taxon>
        <taxon>Streptosporangiaceae</taxon>
        <taxon>Sphaerisporangium</taxon>
    </lineage>
</organism>
<comment type="caution">
    <text evidence="2">The sequence shown here is derived from an EMBL/GenBank/DDBJ whole genome shotgun (WGS) entry which is preliminary data.</text>
</comment>
<dbReference type="Proteomes" id="UP001596004">
    <property type="component" value="Unassembled WGS sequence"/>
</dbReference>
<gene>
    <name evidence="2" type="ORF">ACFO60_13770</name>
</gene>
<reference evidence="3" key="1">
    <citation type="journal article" date="2019" name="Int. J. Syst. Evol. Microbiol.">
        <title>The Global Catalogue of Microorganisms (GCM) 10K type strain sequencing project: providing services to taxonomists for standard genome sequencing and annotation.</title>
        <authorList>
            <consortium name="The Broad Institute Genomics Platform"/>
            <consortium name="The Broad Institute Genome Sequencing Center for Infectious Disease"/>
            <person name="Wu L."/>
            <person name="Ma J."/>
        </authorList>
    </citation>
    <scope>NUCLEOTIDE SEQUENCE [LARGE SCALE GENOMIC DNA]</scope>
    <source>
        <strain evidence="3">CGMCC 4.7132</strain>
    </source>
</reference>
<keyword evidence="3" id="KW-1185">Reference proteome</keyword>